<evidence type="ECO:0000313" key="3">
    <source>
        <dbReference type="Proteomes" id="UP000824540"/>
    </source>
</evidence>
<organism evidence="2 3">
    <name type="scientific">Albula glossodonta</name>
    <name type="common">roundjaw bonefish</name>
    <dbReference type="NCBI Taxonomy" id="121402"/>
    <lineage>
        <taxon>Eukaryota</taxon>
        <taxon>Metazoa</taxon>
        <taxon>Chordata</taxon>
        <taxon>Craniata</taxon>
        <taxon>Vertebrata</taxon>
        <taxon>Euteleostomi</taxon>
        <taxon>Actinopterygii</taxon>
        <taxon>Neopterygii</taxon>
        <taxon>Teleostei</taxon>
        <taxon>Albuliformes</taxon>
        <taxon>Albulidae</taxon>
        <taxon>Albula</taxon>
    </lineage>
</organism>
<dbReference type="OrthoDB" id="6159398at2759"/>
<evidence type="ECO:0000259" key="1">
    <source>
        <dbReference type="PROSITE" id="PS50835"/>
    </source>
</evidence>
<proteinExistence type="predicted"/>
<comment type="caution">
    <text evidence="2">The sequence shown here is derived from an EMBL/GenBank/DDBJ whole genome shotgun (WGS) entry which is preliminary data.</text>
</comment>
<dbReference type="InterPro" id="IPR007110">
    <property type="entry name" value="Ig-like_dom"/>
</dbReference>
<dbReference type="EMBL" id="JAFBMS010000024">
    <property type="protein sequence ID" value="KAG9343187.1"/>
    <property type="molecule type" value="Genomic_DNA"/>
</dbReference>
<evidence type="ECO:0000313" key="2">
    <source>
        <dbReference type="EMBL" id="KAG9343187.1"/>
    </source>
</evidence>
<dbReference type="Pfam" id="PF07686">
    <property type="entry name" value="V-set"/>
    <property type="match status" value="1"/>
</dbReference>
<protein>
    <recommendedName>
        <fullName evidence="1">Ig-like domain-containing protein</fullName>
    </recommendedName>
</protein>
<name>A0A8T2P3H0_9TELE</name>
<reference evidence="2" key="1">
    <citation type="thesis" date="2021" institute="BYU ScholarsArchive" country="Provo, UT, USA">
        <title>Applications of and Algorithms for Genome Assembly and Genomic Analyses with an Emphasis on Marine Teleosts.</title>
        <authorList>
            <person name="Pickett B.D."/>
        </authorList>
    </citation>
    <scope>NUCLEOTIDE SEQUENCE</scope>
    <source>
        <strain evidence="2">HI-2016</strain>
    </source>
</reference>
<feature type="domain" description="Ig-like" evidence="1">
    <location>
        <begin position="26"/>
        <end position="128"/>
    </location>
</feature>
<dbReference type="SMART" id="SM00408">
    <property type="entry name" value="IGc2"/>
    <property type="match status" value="1"/>
</dbReference>
<dbReference type="Proteomes" id="UP000824540">
    <property type="component" value="Unassembled WGS sequence"/>
</dbReference>
<dbReference type="InterPro" id="IPR003598">
    <property type="entry name" value="Ig_sub2"/>
</dbReference>
<dbReference type="InterPro" id="IPR013106">
    <property type="entry name" value="Ig_V-set"/>
</dbReference>
<dbReference type="InterPro" id="IPR013783">
    <property type="entry name" value="Ig-like_fold"/>
</dbReference>
<dbReference type="SMART" id="SM00409">
    <property type="entry name" value="IG"/>
    <property type="match status" value="1"/>
</dbReference>
<feature type="non-terminal residue" evidence="2">
    <location>
        <position position="1"/>
    </location>
</feature>
<dbReference type="AlphaFoldDB" id="A0A8T2P3H0"/>
<dbReference type="Gene3D" id="2.60.40.10">
    <property type="entry name" value="Immunoglobulins"/>
    <property type="match status" value="1"/>
</dbReference>
<dbReference type="SUPFAM" id="SSF48726">
    <property type="entry name" value="Immunoglobulin"/>
    <property type="match status" value="1"/>
</dbReference>
<sequence>MVAGRDACFSVQSFTGLIVSLTCFFPSCLPAGRTGENTLVDTVVSRQGDTVTLRCYLTDGLSKGAWLNRSSIMFTGLDKWSADPRVSVITGGGNKHEYSLRIQKVEVSDEGRYTCVVQNNLNPQSNHI</sequence>
<gene>
    <name evidence="2" type="ORF">JZ751_014166</name>
</gene>
<dbReference type="InterPro" id="IPR036179">
    <property type="entry name" value="Ig-like_dom_sf"/>
</dbReference>
<accession>A0A8T2P3H0</accession>
<dbReference type="InterPro" id="IPR003599">
    <property type="entry name" value="Ig_sub"/>
</dbReference>
<dbReference type="PROSITE" id="PS50835">
    <property type="entry name" value="IG_LIKE"/>
    <property type="match status" value="1"/>
</dbReference>
<keyword evidence="3" id="KW-1185">Reference proteome</keyword>